<organism evidence="2 3">
    <name type="scientific">Thalassiosira oceanica</name>
    <name type="common">Marine diatom</name>
    <dbReference type="NCBI Taxonomy" id="159749"/>
    <lineage>
        <taxon>Eukaryota</taxon>
        <taxon>Sar</taxon>
        <taxon>Stramenopiles</taxon>
        <taxon>Ochrophyta</taxon>
        <taxon>Bacillariophyta</taxon>
        <taxon>Coscinodiscophyceae</taxon>
        <taxon>Thalassiosirophycidae</taxon>
        <taxon>Thalassiosirales</taxon>
        <taxon>Thalassiosiraceae</taxon>
        <taxon>Thalassiosira</taxon>
    </lineage>
</organism>
<accession>K0TQN8</accession>
<feature type="compositionally biased region" description="Basic and acidic residues" evidence="1">
    <location>
        <begin position="49"/>
        <end position="61"/>
    </location>
</feature>
<name>K0TQN8_THAOC</name>
<dbReference type="EMBL" id="AGNL01002247">
    <property type="protein sequence ID" value="EJK76372.1"/>
    <property type="molecule type" value="Genomic_DNA"/>
</dbReference>
<evidence type="ECO:0000313" key="2">
    <source>
        <dbReference type="EMBL" id="EJK76372.1"/>
    </source>
</evidence>
<feature type="compositionally biased region" description="Polar residues" evidence="1">
    <location>
        <begin position="185"/>
        <end position="199"/>
    </location>
</feature>
<sequence length="261" mass="29057">MFERNPAARRRAEKMPLYVKEDAPQDTAAVLLLAPTKEMIRQPSSAKLSTDRGETDDEKSLKRSQAWDTFDTESTAGLSVIEEEQSREDMGDVVPPKTGAREDTPSTARNCSSLLDDDDDEEDEEIEANSIDSSPKMQRKRVHFDTPSPRSVYCCQKSPTVQESASSPPRIIRTHGFLPSMIGKINSTRPQSRGTSIRSQPGMEVASQVVEPLSCREKIEQPALACDQERLTRMLDAILCCGPNVNVNVEEKETQKTTNQD</sequence>
<gene>
    <name evidence="2" type="ORF">THAOC_01868</name>
</gene>
<dbReference type="AlphaFoldDB" id="K0TQN8"/>
<evidence type="ECO:0000256" key="1">
    <source>
        <dbReference type="SAM" id="MobiDB-lite"/>
    </source>
</evidence>
<feature type="region of interest" description="Disordered" evidence="1">
    <location>
        <begin position="181"/>
        <end position="204"/>
    </location>
</feature>
<feature type="compositionally biased region" description="Acidic residues" evidence="1">
    <location>
        <begin position="115"/>
        <end position="127"/>
    </location>
</feature>
<comment type="caution">
    <text evidence="2">The sequence shown here is derived from an EMBL/GenBank/DDBJ whole genome shotgun (WGS) entry which is preliminary data.</text>
</comment>
<reference evidence="2 3" key="1">
    <citation type="journal article" date="2012" name="Genome Biol.">
        <title>Genome and low-iron response of an oceanic diatom adapted to chronic iron limitation.</title>
        <authorList>
            <person name="Lommer M."/>
            <person name="Specht M."/>
            <person name="Roy A.S."/>
            <person name="Kraemer L."/>
            <person name="Andreson R."/>
            <person name="Gutowska M.A."/>
            <person name="Wolf J."/>
            <person name="Bergner S.V."/>
            <person name="Schilhabel M.B."/>
            <person name="Klostermeier U.C."/>
            <person name="Beiko R.G."/>
            <person name="Rosenstiel P."/>
            <person name="Hippler M."/>
            <person name="Laroche J."/>
        </authorList>
    </citation>
    <scope>NUCLEOTIDE SEQUENCE [LARGE SCALE GENOMIC DNA]</scope>
    <source>
        <strain evidence="2 3">CCMP1005</strain>
    </source>
</reference>
<feature type="region of interest" description="Disordered" evidence="1">
    <location>
        <begin position="35"/>
        <end position="149"/>
    </location>
</feature>
<keyword evidence="3" id="KW-1185">Reference proteome</keyword>
<evidence type="ECO:0000313" key="3">
    <source>
        <dbReference type="Proteomes" id="UP000266841"/>
    </source>
</evidence>
<proteinExistence type="predicted"/>
<protein>
    <submittedName>
        <fullName evidence="2">Uncharacterized protein</fullName>
    </submittedName>
</protein>
<dbReference type="Proteomes" id="UP000266841">
    <property type="component" value="Unassembled WGS sequence"/>
</dbReference>